<dbReference type="GO" id="GO:1902600">
    <property type="term" value="P:proton transmembrane transport"/>
    <property type="evidence" value="ECO:0007669"/>
    <property type="project" value="InterPro"/>
</dbReference>
<keyword evidence="8 11" id="KW-1133">Transmembrane helix</keyword>
<evidence type="ECO:0000256" key="6">
    <source>
        <dbReference type="ARBA" id="ARBA00022692"/>
    </source>
</evidence>
<evidence type="ECO:0000256" key="10">
    <source>
        <dbReference type="ARBA" id="ARBA00023136"/>
    </source>
</evidence>
<feature type="transmembrane region" description="Helical" evidence="11">
    <location>
        <begin position="118"/>
        <end position="139"/>
    </location>
</feature>
<feature type="transmembrane region" description="Helical" evidence="11">
    <location>
        <begin position="6"/>
        <end position="27"/>
    </location>
</feature>
<keyword evidence="10 11" id="KW-0472">Membrane</keyword>
<feature type="transmembrane region" description="Helical" evidence="11">
    <location>
        <begin position="298"/>
        <end position="321"/>
    </location>
</feature>
<dbReference type="Pfam" id="PF00999">
    <property type="entry name" value="Na_H_Exchanger"/>
    <property type="match status" value="1"/>
</dbReference>
<comment type="subcellular location">
    <subcellularLocation>
        <location evidence="1">Endomembrane system</location>
        <topology evidence="1">Multi-pass membrane protein</topology>
    </subcellularLocation>
</comment>
<protein>
    <submittedName>
        <fullName evidence="13">Cation:proton antiporter</fullName>
    </submittedName>
</protein>
<evidence type="ECO:0000256" key="7">
    <source>
        <dbReference type="ARBA" id="ARBA00022958"/>
    </source>
</evidence>
<sequence length="610" mass="65985">MSSDAHSISLIAPVVLLAAAVIAVPIFKRIGLGSVLGYLIAGLIIGPFGFAFFSDSASILHIAELGIVMYLFVIGLEMQPSHLWSLRREIFGLGSLQILVSSCALTGVGILFGFTWQVAFIAATGFVLTSTAIVMQLLGDRGDIAQPRGQKIVSILLFEDLLIVPLLALVAFMAPNHVVESTSARLEMIGIGLLAIAGLIAAGYWLLNPLFRLLAAAKAREVMTAAALLVVLGAALIMQVSGLSMAMGAFLAGVLLSESTFRHQIEADIEPFRGILLGLFFLGVGMSLDLSVVAQNWQLILCGVLALMFVKALMIYIVARITKSSHTEALDRALLMAQGGEFAFVLFAAAVSAQVIDNTTRSNLTAIVVLSMVLTPIIGILFKRFTETKDAISLDNVSVADGLSGSVLMIGFGRFGQVTSQLLLARGVDVTIIDNDIDMIQNAERFGFKIYYGDGARLDILHASGAATAQAIVVCVDSKETTNKIVELVGHEFPLAKLLVRSYDREHSLYLVKHKVDYMIRETFESAIKFGGVILKELGVDQEEVRRIAHEIRERDEERFETEIAADDVYAGVGFQYSHNQPRPTAPLIQPQQAGRILNDDEAHKNLDNK</sequence>
<feature type="transmembrane region" description="Helical" evidence="11">
    <location>
        <begin position="362"/>
        <end position="382"/>
    </location>
</feature>
<keyword evidence="7" id="KW-0630">Potassium</keyword>
<feature type="transmembrane region" description="Helical" evidence="11">
    <location>
        <begin position="273"/>
        <end position="292"/>
    </location>
</feature>
<feature type="transmembrane region" description="Helical" evidence="11">
    <location>
        <begin position="333"/>
        <end position="356"/>
    </location>
</feature>
<feature type="transmembrane region" description="Helical" evidence="11">
    <location>
        <begin position="34"/>
        <end position="53"/>
    </location>
</feature>
<evidence type="ECO:0000313" key="13">
    <source>
        <dbReference type="EMBL" id="MBO3658012.1"/>
    </source>
</evidence>
<evidence type="ECO:0000256" key="5">
    <source>
        <dbReference type="ARBA" id="ARBA00022538"/>
    </source>
</evidence>
<dbReference type="Gene3D" id="3.40.50.720">
    <property type="entry name" value="NAD(P)-binding Rossmann-like Domain"/>
    <property type="match status" value="1"/>
</dbReference>
<dbReference type="GO" id="GO:0012505">
    <property type="term" value="C:endomembrane system"/>
    <property type="evidence" value="ECO:0007669"/>
    <property type="project" value="UniProtKB-SubCell"/>
</dbReference>
<feature type="transmembrane region" description="Helical" evidence="11">
    <location>
        <begin position="151"/>
        <end position="174"/>
    </location>
</feature>
<dbReference type="GO" id="GO:0008324">
    <property type="term" value="F:monoatomic cation transmembrane transporter activity"/>
    <property type="evidence" value="ECO:0007669"/>
    <property type="project" value="InterPro"/>
</dbReference>
<proteinExistence type="inferred from homology"/>
<dbReference type="GO" id="GO:0015297">
    <property type="term" value="F:antiporter activity"/>
    <property type="evidence" value="ECO:0007669"/>
    <property type="project" value="UniProtKB-KW"/>
</dbReference>
<evidence type="ECO:0000256" key="8">
    <source>
        <dbReference type="ARBA" id="ARBA00022989"/>
    </source>
</evidence>
<dbReference type="SUPFAM" id="SSF51735">
    <property type="entry name" value="NAD(P)-binding Rossmann-fold domains"/>
    <property type="match status" value="1"/>
</dbReference>
<dbReference type="NCBIfam" id="TIGR00932">
    <property type="entry name" value="2a37"/>
    <property type="match status" value="1"/>
</dbReference>
<dbReference type="GO" id="GO:0005886">
    <property type="term" value="C:plasma membrane"/>
    <property type="evidence" value="ECO:0007669"/>
    <property type="project" value="TreeGrafter"/>
</dbReference>
<organism evidence="13 14">
    <name type="scientific">Acinetobacter haemolyticus</name>
    <dbReference type="NCBI Taxonomy" id="29430"/>
    <lineage>
        <taxon>Bacteria</taxon>
        <taxon>Pseudomonadati</taxon>
        <taxon>Pseudomonadota</taxon>
        <taxon>Gammaproteobacteria</taxon>
        <taxon>Moraxellales</taxon>
        <taxon>Moraxellaceae</taxon>
        <taxon>Acinetobacter</taxon>
    </lineage>
</organism>
<evidence type="ECO:0000313" key="14">
    <source>
        <dbReference type="Proteomes" id="UP000670925"/>
    </source>
</evidence>
<evidence type="ECO:0000256" key="9">
    <source>
        <dbReference type="ARBA" id="ARBA00023065"/>
    </source>
</evidence>
<feature type="transmembrane region" description="Helical" evidence="11">
    <location>
        <begin position="186"/>
        <end position="207"/>
    </location>
</feature>
<evidence type="ECO:0000256" key="4">
    <source>
        <dbReference type="ARBA" id="ARBA00022449"/>
    </source>
</evidence>
<evidence type="ECO:0000256" key="3">
    <source>
        <dbReference type="ARBA" id="ARBA00022448"/>
    </source>
</evidence>
<keyword evidence="9" id="KW-0406">Ion transport</keyword>
<dbReference type="PROSITE" id="PS51201">
    <property type="entry name" value="RCK_N"/>
    <property type="match status" value="1"/>
</dbReference>
<keyword evidence="4" id="KW-0050">Antiport</keyword>
<dbReference type="Gene3D" id="1.20.1530.20">
    <property type="match status" value="1"/>
</dbReference>
<dbReference type="InterPro" id="IPR036291">
    <property type="entry name" value="NAD(P)-bd_dom_sf"/>
</dbReference>
<dbReference type="GO" id="GO:0006813">
    <property type="term" value="P:potassium ion transport"/>
    <property type="evidence" value="ECO:0007669"/>
    <property type="project" value="UniProtKB-KW"/>
</dbReference>
<dbReference type="PANTHER" id="PTHR46157:SF8">
    <property type="entry name" value="GLUTATHIONE-REGULATED POTASSIUM-EFFLUX SYSTEM PROTEIN"/>
    <property type="match status" value="1"/>
</dbReference>
<dbReference type="FunFam" id="3.40.50.720:FF:000036">
    <property type="entry name" value="Glutathione-regulated potassium-efflux system protein KefB"/>
    <property type="match status" value="1"/>
</dbReference>
<dbReference type="RefSeq" id="WP_208464222.1">
    <property type="nucleotide sequence ID" value="NZ_JAGFOT010000007.1"/>
</dbReference>
<comment type="similarity">
    <text evidence="2">Belongs to the monovalent cation:proton antiporter 2 (CPA2) transporter (TC 2.A.37) family.</text>
</comment>
<keyword evidence="3" id="KW-0813">Transport</keyword>
<comment type="caution">
    <text evidence="13">The sequence shown here is derived from an EMBL/GenBank/DDBJ whole genome shotgun (WGS) entry which is preliminary data.</text>
</comment>
<evidence type="ECO:0000259" key="12">
    <source>
        <dbReference type="PROSITE" id="PS51201"/>
    </source>
</evidence>
<feature type="domain" description="RCK N-terminal" evidence="12">
    <location>
        <begin position="404"/>
        <end position="520"/>
    </location>
</feature>
<keyword evidence="5" id="KW-0633">Potassium transport</keyword>
<gene>
    <name evidence="13" type="ORF">J5N55_07935</name>
</gene>
<dbReference type="Pfam" id="PF02254">
    <property type="entry name" value="TrkA_N"/>
    <property type="match status" value="1"/>
</dbReference>
<dbReference type="EMBL" id="JAGFOT010000007">
    <property type="protein sequence ID" value="MBO3658012.1"/>
    <property type="molecule type" value="Genomic_DNA"/>
</dbReference>
<dbReference type="InterPro" id="IPR006153">
    <property type="entry name" value="Cation/H_exchanger_TM"/>
</dbReference>
<feature type="transmembrane region" description="Helical" evidence="11">
    <location>
        <begin position="90"/>
        <end position="112"/>
    </location>
</feature>
<evidence type="ECO:0000256" key="1">
    <source>
        <dbReference type="ARBA" id="ARBA00004127"/>
    </source>
</evidence>
<accession>A0AAW4J4W5</accession>
<reference evidence="13" key="1">
    <citation type="submission" date="2021-03" db="EMBL/GenBank/DDBJ databases">
        <title>Acinetobacter spp. whole-genome sequenced from Terengganu.</title>
        <authorList>
            <person name="Mohd Rani F."/>
        </authorList>
    </citation>
    <scope>NUCLEOTIDE SEQUENCE</scope>
    <source>
        <strain evidence="13">AC1502</strain>
    </source>
</reference>
<dbReference type="PANTHER" id="PTHR46157">
    <property type="entry name" value="K(+) EFFLUX ANTIPORTER 3, CHLOROPLASTIC"/>
    <property type="match status" value="1"/>
</dbReference>
<dbReference type="InterPro" id="IPR038770">
    <property type="entry name" value="Na+/solute_symporter_sf"/>
</dbReference>
<keyword evidence="6 11" id="KW-0812">Transmembrane</keyword>
<evidence type="ECO:0000256" key="2">
    <source>
        <dbReference type="ARBA" id="ARBA00005551"/>
    </source>
</evidence>
<dbReference type="InterPro" id="IPR004771">
    <property type="entry name" value="K/H_exchanger"/>
</dbReference>
<feature type="transmembrane region" description="Helical" evidence="11">
    <location>
        <begin position="59"/>
        <end position="78"/>
    </location>
</feature>
<name>A0AAW4J4W5_ACIHA</name>
<dbReference type="InterPro" id="IPR003148">
    <property type="entry name" value="RCK_N"/>
</dbReference>
<dbReference type="AlphaFoldDB" id="A0AAW4J4W5"/>
<evidence type="ECO:0000256" key="11">
    <source>
        <dbReference type="SAM" id="Phobius"/>
    </source>
</evidence>
<dbReference type="Proteomes" id="UP000670925">
    <property type="component" value="Unassembled WGS sequence"/>
</dbReference>